<dbReference type="InterPro" id="IPR003653">
    <property type="entry name" value="Peptidase_C48_C"/>
</dbReference>
<dbReference type="AlphaFoldDB" id="A0A9W9ZIN2"/>
<dbReference type="GO" id="GO:0005737">
    <property type="term" value="C:cytoplasm"/>
    <property type="evidence" value="ECO:0007669"/>
    <property type="project" value="TreeGrafter"/>
</dbReference>
<dbReference type="PROSITE" id="PS50600">
    <property type="entry name" value="ULP_PROTEASE"/>
    <property type="match status" value="1"/>
</dbReference>
<evidence type="ECO:0000256" key="4">
    <source>
        <dbReference type="ARBA" id="ARBA00022786"/>
    </source>
</evidence>
<dbReference type="OrthoDB" id="49219at2759"/>
<keyword evidence="2" id="KW-0597">Phosphoprotein</keyword>
<dbReference type="PANTHER" id="PTHR46896">
    <property type="entry name" value="SENTRIN-SPECIFIC PROTEASE"/>
    <property type="match status" value="1"/>
</dbReference>
<evidence type="ECO:0000256" key="2">
    <source>
        <dbReference type="ARBA" id="ARBA00022553"/>
    </source>
</evidence>
<keyword evidence="4" id="KW-0833">Ubl conjugation pathway</keyword>
<dbReference type="InterPro" id="IPR038765">
    <property type="entry name" value="Papain-like_cys_pep_sf"/>
</dbReference>
<gene>
    <name evidence="7" type="primary">SENP6_2</name>
    <name evidence="7" type="ORF">OS493_007045</name>
</gene>
<evidence type="ECO:0000256" key="1">
    <source>
        <dbReference type="ARBA" id="ARBA00005234"/>
    </source>
</evidence>
<keyword evidence="8" id="KW-1185">Reference proteome</keyword>
<organism evidence="7 8">
    <name type="scientific">Desmophyllum pertusum</name>
    <dbReference type="NCBI Taxonomy" id="174260"/>
    <lineage>
        <taxon>Eukaryota</taxon>
        <taxon>Metazoa</taxon>
        <taxon>Cnidaria</taxon>
        <taxon>Anthozoa</taxon>
        <taxon>Hexacorallia</taxon>
        <taxon>Scleractinia</taxon>
        <taxon>Caryophylliina</taxon>
        <taxon>Caryophylliidae</taxon>
        <taxon>Desmophyllum</taxon>
    </lineage>
</organism>
<keyword evidence="5 7" id="KW-0378">Hydrolase</keyword>
<dbReference type="SUPFAM" id="SSF54001">
    <property type="entry name" value="Cysteine proteinases"/>
    <property type="match status" value="1"/>
</dbReference>
<evidence type="ECO:0000256" key="3">
    <source>
        <dbReference type="ARBA" id="ARBA00022670"/>
    </source>
</evidence>
<dbReference type="InterPro" id="IPR051947">
    <property type="entry name" value="Sentrin-specific_protease"/>
</dbReference>
<comment type="caution">
    <text evidence="7">The sequence shown here is derived from an EMBL/GenBank/DDBJ whole genome shotgun (WGS) entry which is preliminary data.</text>
</comment>
<dbReference type="EMBL" id="MU826352">
    <property type="protein sequence ID" value="KAJ7380679.1"/>
    <property type="molecule type" value="Genomic_DNA"/>
</dbReference>
<evidence type="ECO:0000313" key="7">
    <source>
        <dbReference type="EMBL" id="KAJ7380679.1"/>
    </source>
</evidence>
<dbReference type="PANTHER" id="PTHR46896:SF3">
    <property type="entry name" value="FI06413P-RELATED"/>
    <property type="match status" value="1"/>
</dbReference>
<keyword evidence="3 7" id="KW-0645">Protease</keyword>
<evidence type="ECO:0000256" key="5">
    <source>
        <dbReference type="ARBA" id="ARBA00022801"/>
    </source>
</evidence>
<feature type="domain" description="Ubiquitin-like protease family profile" evidence="6">
    <location>
        <begin position="1"/>
        <end position="53"/>
    </location>
</feature>
<reference evidence="7" key="1">
    <citation type="submission" date="2023-01" db="EMBL/GenBank/DDBJ databases">
        <title>Genome assembly of the deep-sea coral Lophelia pertusa.</title>
        <authorList>
            <person name="Herrera S."/>
            <person name="Cordes E."/>
        </authorList>
    </citation>
    <scope>NUCLEOTIDE SEQUENCE</scope>
    <source>
        <strain evidence="7">USNM1676648</strain>
        <tissue evidence="7">Polyp</tissue>
    </source>
</reference>
<dbReference type="EC" id="3.4.22.68" evidence="7"/>
<dbReference type="GO" id="GO:0006508">
    <property type="term" value="P:proteolysis"/>
    <property type="evidence" value="ECO:0007669"/>
    <property type="project" value="UniProtKB-KW"/>
</dbReference>
<dbReference type="Gene3D" id="1.10.418.20">
    <property type="match status" value="1"/>
</dbReference>
<sequence>MLSFLRCEWQARKGTVTSPTFDENSMPLMYPKVPQQENGYDCGVFVLLFFKEFLKRKFPIEDLMSGEILRWYSQDSAPNLRKKIEDILLLLGS</sequence>
<dbReference type="Pfam" id="PF02902">
    <property type="entry name" value="Peptidase_C48"/>
    <property type="match status" value="1"/>
</dbReference>
<comment type="similarity">
    <text evidence="1">Belongs to the peptidase C48 family.</text>
</comment>
<name>A0A9W9ZIN2_9CNID</name>
<dbReference type="GO" id="GO:0005634">
    <property type="term" value="C:nucleus"/>
    <property type="evidence" value="ECO:0007669"/>
    <property type="project" value="TreeGrafter"/>
</dbReference>
<protein>
    <submittedName>
        <fullName evidence="7">Sentrin-specific protease 6</fullName>
        <ecNumber evidence="7">3.4.22.68</ecNumber>
    </submittedName>
</protein>
<dbReference type="GO" id="GO:0070139">
    <property type="term" value="F:SUMO-specific endopeptidase activity"/>
    <property type="evidence" value="ECO:0007669"/>
    <property type="project" value="TreeGrafter"/>
</dbReference>
<accession>A0A9W9ZIN2</accession>
<proteinExistence type="inferred from homology"/>
<evidence type="ECO:0000313" key="8">
    <source>
        <dbReference type="Proteomes" id="UP001163046"/>
    </source>
</evidence>
<dbReference type="Proteomes" id="UP001163046">
    <property type="component" value="Unassembled WGS sequence"/>
</dbReference>
<evidence type="ECO:0000259" key="6">
    <source>
        <dbReference type="PROSITE" id="PS50600"/>
    </source>
</evidence>
<dbReference type="GO" id="GO:0016926">
    <property type="term" value="P:protein desumoylation"/>
    <property type="evidence" value="ECO:0007669"/>
    <property type="project" value="TreeGrafter"/>
</dbReference>